<dbReference type="InterPro" id="IPR011992">
    <property type="entry name" value="EF-hand-dom_pair"/>
</dbReference>
<evidence type="ECO:0000256" key="3">
    <source>
        <dbReference type="ARBA" id="ARBA00022490"/>
    </source>
</evidence>
<dbReference type="AlphaFoldDB" id="A0A3B4GAE6"/>
<dbReference type="CDD" id="cd02334">
    <property type="entry name" value="ZZ_dystrophin"/>
    <property type="match status" value="1"/>
</dbReference>
<evidence type="ECO:0000256" key="6">
    <source>
        <dbReference type="ARBA" id="ARBA00022833"/>
    </source>
</evidence>
<dbReference type="GO" id="GO:0005886">
    <property type="term" value="C:plasma membrane"/>
    <property type="evidence" value="ECO:0007669"/>
    <property type="project" value="TreeGrafter"/>
</dbReference>
<evidence type="ECO:0000256" key="8">
    <source>
        <dbReference type="PIRNR" id="PIRNR038204"/>
    </source>
</evidence>
<keyword evidence="6" id="KW-0862">Zinc</keyword>
<dbReference type="PIRSF" id="PIRSF038204">
    <property type="entry name" value="Distrobrevin"/>
    <property type="match status" value="1"/>
</dbReference>
<dbReference type="FunFam" id="3.30.60.90:FF:000002">
    <property type="entry name" value="Dystrobrevin alpha"/>
    <property type="match status" value="1"/>
</dbReference>
<keyword evidence="7" id="KW-0175">Coiled coil</keyword>
<feature type="compositionally biased region" description="Polar residues" evidence="10">
    <location>
        <begin position="509"/>
        <end position="525"/>
    </location>
</feature>
<dbReference type="InterPro" id="IPR017432">
    <property type="entry name" value="Distrobrevin"/>
</dbReference>
<feature type="domain" description="ZZ-type" evidence="11">
    <location>
        <begin position="217"/>
        <end position="273"/>
    </location>
</feature>
<accession>A0A3B4GAE6</accession>
<dbReference type="Pfam" id="PF00569">
    <property type="entry name" value="ZZ"/>
    <property type="match status" value="1"/>
</dbReference>
<comment type="subcellular location">
    <subcellularLocation>
        <location evidence="1 8">Cytoplasm</location>
    </subcellularLocation>
</comment>
<dbReference type="PANTHER" id="PTHR12268:SF19">
    <property type="entry name" value="DYSTROBREVIN ALPHA"/>
    <property type="match status" value="1"/>
</dbReference>
<dbReference type="FunFam" id="1.10.238.10:FF:000014">
    <property type="entry name" value="Dystrobrevin alpha"/>
    <property type="match status" value="1"/>
</dbReference>
<keyword evidence="3 8" id="KW-0963">Cytoplasm</keyword>
<dbReference type="SMART" id="SM00291">
    <property type="entry name" value="ZnF_ZZ"/>
    <property type="match status" value="1"/>
</dbReference>
<dbReference type="GO" id="GO:0045202">
    <property type="term" value="C:synapse"/>
    <property type="evidence" value="ECO:0007669"/>
    <property type="project" value="TreeGrafter"/>
</dbReference>
<feature type="compositionally biased region" description="Polar residues" evidence="10">
    <location>
        <begin position="537"/>
        <end position="548"/>
    </location>
</feature>
<evidence type="ECO:0000256" key="4">
    <source>
        <dbReference type="ARBA" id="ARBA00022723"/>
    </source>
</evidence>
<dbReference type="GO" id="GO:0099536">
    <property type="term" value="P:synaptic signaling"/>
    <property type="evidence" value="ECO:0007669"/>
    <property type="project" value="TreeGrafter"/>
</dbReference>
<dbReference type="PANTHER" id="PTHR12268">
    <property type="entry name" value="E3 UBIQUITIN-PROTEIN LIGASE KCMF1"/>
    <property type="match status" value="1"/>
</dbReference>
<dbReference type="Pfam" id="PF09068">
    <property type="entry name" value="EF-hand_2"/>
    <property type="match status" value="1"/>
</dbReference>
<comment type="similarity">
    <text evidence="2 8">Belongs to the dystrophin family. Dystrobrevin subfamily.</text>
</comment>
<reference evidence="12" key="1">
    <citation type="submission" date="2023-09" db="UniProtKB">
        <authorList>
            <consortium name="Ensembl"/>
        </authorList>
    </citation>
    <scope>IDENTIFICATION</scope>
</reference>
<keyword evidence="5 9" id="KW-0863">Zinc-finger</keyword>
<dbReference type="GO" id="GO:0005737">
    <property type="term" value="C:cytoplasm"/>
    <property type="evidence" value="ECO:0007669"/>
    <property type="project" value="UniProtKB-SubCell"/>
</dbReference>
<dbReference type="InterPro" id="IPR050774">
    <property type="entry name" value="KCMF1/Dystrophin"/>
</dbReference>
<dbReference type="InterPro" id="IPR043145">
    <property type="entry name" value="Znf_ZZ_sf"/>
</dbReference>
<evidence type="ECO:0000256" key="10">
    <source>
        <dbReference type="SAM" id="MobiDB-lite"/>
    </source>
</evidence>
<dbReference type="GO" id="GO:0008270">
    <property type="term" value="F:zinc ion binding"/>
    <property type="evidence" value="ECO:0007669"/>
    <property type="project" value="UniProtKB-KW"/>
</dbReference>
<sequence length="670" mass="76275">MIEDCGQSVDTMADRRQLLVEMRAQDLDSIRLSTYRTACKLRFVQKKCNLHLVDIWNVIEAFRENGLNAMDLNAELSVARLEVVLSTIFYQLNKRMPTTHQINVEQSISLLLNFLLAAYDPEGHGKTSIFVVKMALATICGGKILDKLRSLPWLFMAGSSHYSLLYVKDRVYYTMYKSLGAAAFTSGVCVCAYASAFVCVCVCVCVCLAPPLLPAVFHPVECSYCHTESMMGFRYRCQQCHNYQLCQDCFWRGHASGSHSNQHQMKEYTSWKSPAKKLSHALSKSLSCASSREPLHPLFPEMPDKPLNLAHIVPPRPVNITNDYSFSHSMPTSGNPYSTKKLNYNLDVADRLADEHVLIGLYVNLLQNNPKTCLLESSNHQDDEHSLIARYAARLAADAAAQQQRVPTDLPCSLDANKQQRQLIAELESKNRLEILQEIQRLRLQHEEASQPPPDRGQQNPTLLAELRLLRQRKDELEQRMSTLQESRRELMVQLEQLMMLLKEEERNQATQGPGSPRSSPSHTINRPIPTPIHSDSAGTTPTHTPQDSLMGVGGDIQEAFAQGPRRNLRNDLLIAADSITNTMSSLVKELNSGKDEWRENSSHIQTYYTLTVFIIFFLNKQRVEVKRRECFEKDLERQLEDELQLDELKKHRQETDKTCMVSYSFPRLK</sequence>
<organism evidence="12">
    <name type="scientific">Pundamilia nyererei</name>
    <dbReference type="NCBI Taxonomy" id="303518"/>
    <lineage>
        <taxon>Eukaryota</taxon>
        <taxon>Metazoa</taxon>
        <taxon>Chordata</taxon>
        <taxon>Craniata</taxon>
        <taxon>Vertebrata</taxon>
        <taxon>Euteleostomi</taxon>
        <taxon>Actinopterygii</taxon>
        <taxon>Neopterygii</taxon>
        <taxon>Teleostei</taxon>
        <taxon>Neoteleostei</taxon>
        <taxon>Acanthomorphata</taxon>
        <taxon>Ovalentaria</taxon>
        <taxon>Cichlomorphae</taxon>
        <taxon>Cichliformes</taxon>
        <taxon>Cichlidae</taxon>
        <taxon>African cichlids</taxon>
        <taxon>Pseudocrenilabrinae</taxon>
        <taxon>Haplochromini</taxon>
        <taxon>Pundamilia</taxon>
    </lineage>
</organism>
<dbReference type="SUPFAM" id="SSF47473">
    <property type="entry name" value="EF-hand"/>
    <property type="match status" value="1"/>
</dbReference>
<dbReference type="InterPro" id="IPR000433">
    <property type="entry name" value="Znf_ZZ"/>
</dbReference>
<dbReference type="Ensembl" id="ENSPNYT00000020374.1">
    <property type="protein sequence ID" value="ENSPNYP00000019882.1"/>
    <property type="gene ID" value="ENSPNYG00000014996.1"/>
</dbReference>
<name>A0A3B4GAE6_9CICH</name>
<dbReference type="STRING" id="303518.ENSPNYP00000019882"/>
<evidence type="ECO:0000256" key="9">
    <source>
        <dbReference type="PROSITE-ProRule" id="PRU00228"/>
    </source>
</evidence>
<evidence type="ECO:0000256" key="5">
    <source>
        <dbReference type="ARBA" id="ARBA00022771"/>
    </source>
</evidence>
<dbReference type="InterPro" id="IPR015153">
    <property type="entry name" value="EF-hand_dom_typ1"/>
</dbReference>
<protein>
    <recommendedName>
        <fullName evidence="8">Dystrobrevin</fullName>
    </recommendedName>
</protein>
<dbReference type="PROSITE" id="PS50135">
    <property type="entry name" value="ZF_ZZ_2"/>
    <property type="match status" value="1"/>
</dbReference>
<dbReference type="PROSITE" id="PS01357">
    <property type="entry name" value="ZF_ZZ_1"/>
    <property type="match status" value="1"/>
</dbReference>
<evidence type="ECO:0000256" key="2">
    <source>
        <dbReference type="ARBA" id="ARBA00009563"/>
    </source>
</evidence>
<dbReference type="SUPFAM" id="SSF57850">
    <property type="entry name" value="RING/U-box"/>
    <property type="match status" value="1"/>
</dbReference>
<evidence type="ECO:0000313" key="12">
    <source>
        <dbReference type="Ensembl" id="ENSPNYP00000019882.1"/>
    </source>
</evidence>
<evidence type="ECO:0000259" key="11">
    <source>
        <dbReference type="PROSITE" id="PS50135"/>
    </source>
</evidence>
<feature type="region of interest" description="Disordered" evidence="10">
    <location>
        <begin position="507"/>
        <end position="549"/>
    </location>
</feature>
<dbReference type="GeneTree" id="ENSGT00940000153897"/>
<keyword evidence="4" id="KW-0479">Metal-binding</keyword>
<evidence type="ECO:0000256" key="1">
    <source>
        <dbReference type="ARBA" id="ARBA00004496"/>
    </source>
</evidence>
<evidence type="ECO:0000256" key="7">
    <source>
        <dbReference type="ARBA" id="ARBA00023054"/>
    </source>
</evidence>
<dbReference type="Gene3D" id="3.30.60.90">
    <property type="match status" value="1"/>
</dbReference>
<dbReference type="Gene3D" id="1.10.238.10">
    <property type="entry name" value="EF-hand"/>
    <property type="match status" value="1"/>
</dbReference>
<proteinExistence type="inferred from homology"/>